<comment type="caution">
    <text evidence="13">The sequence shown here is derived from an EMBL/GenBank/DDBJ whole genome shotgun (WGS) entry which is preliminary data.</text>
</comment>
<proteinExistence type="inferred from homology"/>
<dbReference type="InterPro" id="IPR015349">
    <property type="entry name" value="OCT_dom"/>
</dbReference>
<dbReference type="InterPro" id="IPR031167">
    <property type="entry name" value="G_OBG"/>
</dbReference>
<dbReference type="Gene3D" id="3.30.300.350">
    <property type="entry name" value="GTP-binding protein OBG, C-terminal domain"/>
    <property type="match status" value="1"/>
</dbReference>
<name>A0A2H5Y5F1_9CHLR</name>
<dbReference type="GO" id="GO:0005525">
    <property type="term" value="F:GTP binding"/>
    <property type="evidence" value="ECO:0007669"/>
    <property type="project" value="UniProtKB-UniRule"/>
</dbReference>
<evidence type="ECO:0000256" key="8">
    <source>
        <dbReference type="ARBA" id="ARBA00023134"/>
    </source>
</evidence>
<dbReference type="AlphaFoldDB" id="A0A2H5Y5F1"/>
<dbReference type="GO" id="GO:0000287">
    <property type="term" value="F:magnesium ion binding"/>
    <property type="evidence" value="ECO:0007669"/>
    <property type="project" value="InterPro"/>
</dbReference>
<dbReference type="Pfam" id="PF09269">
    <property type="entry name" value="DUF1967"/>
    <property type="match status" value="1"/>
</dbReference>
<feature type="domain" description="OCT" evidence="11">
    <location>
        <begin position="346"/>
        <end position="423"/>
    </location>
</feature>
<dbReference type="InterPro" id="IPR014100">
    <property type="entry name" value="GTP-bd_Obg/CgtA"/>
</dbReference>
<dbReference type="CDD" id="cd01898">
    <property type="entry name" value="Obg"/>
    <property type="match status" value="1"/>
</dbReference>
<evidence type="ECO:0000259" key="11">
    <source>
        <dbReference type="PROSITE" id="PS51881"/>
    </source>
</evidence>
<keyword evidence="4 9" id="KW-0479">Metal-binding</keyword>
<dbReference type="PROSITE" id="PS51710">
    <property type="entry name" value="G_OBG"/>
    <property type="match status" value="1"/>
</dbReference>
<evidence type="ECO:0000256" key="1">
    <source>
        <dbReference type="ARBA" id="ARBA00001946"/>
    </source>
</evidence>
<comment type="subcellular location">
    <subcellularLocation>
        <location evidence="9">Cytoplasm</location>
    </subcellularLocation>
</comment>
<dbReference type="GO" id="GO:0042254">
    <property type="term" value="P:ribosome biogenesis"/>
    <property type="evidence" value="ECO:0007669"/>
    <property type="project" value="UniProtKB-UniRule"/>
</dbReference>
<reference evidence="14" key="1">
    <citation type="submission" date="2017-09" db="EMBL/GenBank/DDBJ databases">
        <title>Metaegenomics of thermophilic ammonia-oxidizing enrichment culture.</title>
        <authorList>
            <person name="Kato S."/>
            <person name="Suzuki K."/>
        </authorList>
    </citation>
    <scope>NUCLEOTIDE SEQUENCE [LARGE SCALE GENOMIC DNA]</scope>
</reference>
<protein>
    <recommendedName>
        <fullName evidence="9">GTPase Obg</fullName>
        <ecNumber evidence="9">3.6.5.-</ecNumber>
    </recommendedName>
    <alternativeName>
        <fullName evidence="9">GTP-binding protein Obg</fullName>
    </alternativeName>
</protein>
<dbReference type="InterPro" id="IPR045086">
    <property type="entry name" value="OBG_GTPase"/>
</dbReference>
<evidence type="ECO:0000256" key="4">
    <source>
        <dbReference type="ARBA" id="ARBA00022723"/>
    </source>
</evidence>
<dbReference type="InterPro" id="IPR006074">
    <property type="entry name" value="GTP1-OBG_CS"/>
</dbReference>
<evidence type="ECO:0000256" key="3">
    <source>
        <dbReference type="ARBA" id="ARBA00022490"/>
    </source>
</evidence>
<dbReference type="SUPFAM" id="SSF52540">
    <property type="entry name" value="P-loop containing nucleoside triphosphate hydrolases"/>
    <property type="match status" value="1"/>
</dbReference>
<dbReference type="InterPro" id="IPR036346">
    <property type="entry name" value="GTP-bd_prot_GTP1/OBG_C_sf"/>
</dbReference>
<feature type="domain" description="Obg" evidence="12">
    <location>
        <begin position="5"/>
        <end position="163"/>
    </location>
</feature>
<dbReference type="InterPro" id="IPR027417">
    <property type="entry name" value="P-loop_NTPase"/>
</dbReference>
<accession>A0A2H5Y5F1</accession>
<keyword evidence="7 9" id="KW-0460">Magnesium</keyword>
<feature type="binding site" evidence="9">
    <location>
        <begin position="217"/>
        <end position="220"/>
    </location>
    <ligand>
        <name>GTP</name>
        <dbReference type="ChEBI" id="CHEBI:37565"/>
    </ligand>
</feature>
<keyword evidence="8 9" id="KW-0342">GTP-binding</keyword>
<dbReference type="Pfam" id="PF01926">
    <property type="entry name" value="MMR_HSR1"/>
    <property type="match status" value="1"/>
</dbReference>
<dbReference type="NCBIfam" id="TIGR02729">
    <property type="entry name" value="Obg_CgtA"/>
    <property type="match status" value="1"/>
</dbReference>
<sequence>MGEPWVFCDEVIIEVKAGDGGDGCVSFRREKYVPMGGPDGGDGGKGGDVILRVNPHLNTLAYYYRHRHFRAENGRHGRGGRKTGASGEDLILDVPPGTVVRDADTGEILADLTEPGQTVIVARGGRGGRGNAAFVSPTNQAPRIAERGEPGEFRRLHLELRLLADVGLIGKPNAGKSTLLAAVTAARPKIADYPFTTLHPHLGVVVLDDTASFVLADLPGLIEGAHRGVGLGLAFLRHVERTRVLIHLLDGLSPDPVADYEAIRAELGYYNPDLLKRPEIIAFNKMDLPEVQARWPEVEAAFAARGLVVHPISAAAKQGTRALMWEAWKRLQEAPPPPPLPPTVPPLVRREVPIQVVRERDGWRVLGTAAEKAVRMARLDSEEGLLHLHRQLERLGVIEALEQAGVRPGDTVYIGDVELEWVDWADVGRRS</sequence>
<dbReference type="NCBIfam" id="NF008955">
    <property type="entry name" value="PRK12297.1"/>
    <property type="match status" value="1"/>
</dbReference>
<dbReference type="HAMAP" id="MF_01454">
    <property type="entry name" value="GTPase_Obg"/>
    <property type="match status" value="1"/>
</dbReference>
<dbReference type="EC" id="3.6.5.-" evidence="9"/>
<dbReference type="EMBL" id="BEHY01000015">
    <property type="protein sequence ID" value="GBD08674.1"/>
    <property type="molecule type" value="Genomic_DNA"/>
</dbReference>
<evidence type="ECO:0000256" key="5">
    <source>
        <dbReference type="ARBA" id="ARBA00022741"/>
    </source>
</evidence>
<dbReference type="InterPro" id="IPR006073">
    <property type="entry name" value="GTP-bd"/>
</dbReference>
<dbReference type="Proteomes" id="UP000236642">
    <property type="component" value="Unassembled WGS sequence"/>
</dbReference>
<evidence type="ECO:0000259" key="12">
    <source>
        <dbReference type="PROSITE" id="PS51883"/>
    </source>
</evidence>
<comment type="function">
    <text evidence="9">An essential GTPase which binds GTP, GDP and possibly (p)ppGpp with moderate affinity, with high nucleotide exchange rates and a fairly low GTP hydrolysis rate. Plays a role in control of the cell cycle, stress response, ribosome biogenesis and in those bacteria that undergo differentiation, in morphogenesis control.</text>
</comment>
<evidence type="ECO:0000256" key="6">
    <source>
        <dbReference type="ARBA" id="ARBA00022801"/>
    </source>
</evidence>
<evidence type="ECO:0000256" key="9">
    <source>
        <dbReference type="HAMAP-Rule" id="MF_01454"/>
    </source>
</evidence>
<dbReference type="Pfam" id="PF01018">
    <property type="entry name" value="GTP1_OBG"/>
    <property type="match status" value="1"/>
</dbReference>
<comment type="cofactor">
    <cofactor evidence="1 9">
        <name>Mg(2+)</name>
        <dbReference type="ChEBI" id="CHEBI:18420"/>
    </cofactor>
</comment>
<dbReference type="Gene3D" id="3.40.50.300">
    <property type="entry name" value="P-loop containing nucleotide triphosphate hydrolases"/>
    <property type="match status" value="1"/>
</dbReference>
<dbReference type="PANTHER" id="PTHR11702:SF31">
    <property type="entry name" value="MITOCHONDRIAL RIBOSOME-ASSOCIATED GTPASE 2"/>
    <property type="match status" value="1"/>
</dbReference>
<feature type="binding site" evidence="9">
    <location>
        <begin position="170"/>
        <end position="177"/>
    </location>
    <ligand>
        <name>GTP</name>
        <dbReference type="ChEBI" id="CHEBI:37565"/>
    </ligand>
</feature>
<dbReference type="PROSITE" id="PS51881">
    <property type="entry name" value="OCT"/>
    <property type="match status" value="1"/>
</dbReference>
<dbReference type="PANTHER" id="PTHR11702">
    <property type="entry name" value="DEVELOPMENTALLY REGULATED GTP-BINDING PROTEIN-RELATED"/>
    <property type="match status" value="1"/>
</dbReference>
<dbReference type="PRINTS" id="PR00326">
    <property type="entry name" value="GTP1OBG"/>
</dbReference>
<feature type="binding site" evidence="9">
    <location>
        <begin position="195"/>
        <end position="199"/>
    </location>
    <ligand>
        <name>GTP</name>
        <dbReference type="ChEBI" id="CHEBI:37565"/>
    </ligand>
</feature>
<evidence type="ECO:0000313" key="13">
    <source>
        <dbReference type="EMBL" id="GBD08674.1"/>
    </source>
</evidence>
<dbReference type="GO" id="GO:0003924">
    <property type="term" value="F:GTPase activity"/>
    <property type="evidence" value="ECO:0007669"/>
    <property type="project" value="UniProtKB-UniRule"/>
</dbReference>
<dbReference type="SUPFAM" id="SSF82051">
    <property type="entry name" value="Obg GTP-binding protein N-terminal domain"/>
    <property type="match status" value="1"/>
</dbReference>
<keyword evidence="3 9" id="KW-0963">Cytoplasm</keyword>
<feature type="binding site" evidence="9">
    <location>
        <begin position="284"/>
        <end position="287"/>
    </location>
    <ligand>
        <name>GTP</name>
        <dbReference type="ChEBI" id="CHEBI:37565"/>
    </ligand>
</feature>
<evidence type="ECO:0000259" key="10">
    <source>
        <dbReference type="PROSITE" id="PS51710"/>
    </source>
</evidence>
<feature type="binding site" evidence="9">
    <location>
        <position position="197"/>
    </location>
    <ligand>
        <name>Mg(2+)</name>
        <dbReference type="ChEBI" id="CHEBI:18420"/>
    </ligand>
</feature>
<dbReference type="SUPFAM" id="SSF102741">
    <property type="entry name" value="Obg GTP-binding protein C-terminal domain"/>
    <property type="match status" value="1"/>
</dbReference>
<dbReference type="NCBIfam" id="NF008954">
    <property type="entry name" value="PRK12296.1"/>
    <property type="match status" value="1"/>
</dbReference>
<dbReference type="NCBIfam" id="NF008956">
    <property type="entry name" value="PRK12299.1"/>
    <property type="match status" value="1"/>
</dbReference>
<feature type="domain" description="OBG-type G" evidence="10">
    <location>
        <begin position="164"/>
        <end position="332"/>
    </location>
</feature>
<feature type="binding site" evidence="9">
    <location>
        <position position="177"/>
    </location>
    <ligand>
        <name>Mg(2+)</name>
        <dbReference type="ChEBI" id="CHEBI:18420"/>
    </ligand>
</feature>
<dbReference type="PROSITE" id="PS51883">
    <property type="entry name" value="OBG"/>
    <property type="match status" value="1"/>
</dbReference>
<dbReference type="Gene3D" id="2.70.210.12">
    <property type="entry name" value="GTP1/OBG domain"/>
    <property type="match status" value="1"/>
</dbReference>
<dbReference type="InterPro" id="IPR036726">
    <property type="entry name" value="GTP1_OBG_dom_sf"/>
</dbReference>
<feature type="binding site" evidence="9">
    <location>
        <begin position="313"/>
        <end position="315"/>
    </location>
    <ligand>
        <name>GTP</name>
        <dbReference type="ChEBI" id="CHEBI:37565"/>
    </ligand>
</feature>
<dbReference type="PROSITE" id="PS00905">
    <property type="entry name" value="GTP1_OBG"/>
    <property type="match status" value="1"/>
</dbReference>
<gene>
    <name evidence="9 13" type="primary">obg</name>
    <name evidence="13" type="ORF">HRbin22_00915</name>
</gene>
<evidence type="ECO:0000313" key="14">
    <source>
        <dbReference type="Proteomes" id="UP000236642"/>
    </source>
</evidence>
<dbReference type="InterPro" id="IPR006169">
    <property type="entry name" value="GTP1_OBG_dom"/>
</dbReference>
<comment type="subunit">
    <text evidence="9">Monomer.</text>
</comment>
<dbReference type="NCBIfam" id="TIGR03595">
    <property type="entry name" value="Obg_CgtA_exten"/>
    <property type="match status" value="1"/>
</dbReference>
<comment type="similarity">
    <text evidence="2 9">Belongs to the TRAFAC class OBG-HflX-like GTPase superfamily. OBG GTPase family.</text>
</comment>
<dbReference type="FunFam" id="2.70.210.12:FF:000001">
    <property type="entry name" value="GTPase Obg"/>
    <property type="match status" value="1"/>
</dbReference>
<keyword evidence="6 9" id="KW-0378">Hydrolase</keyword>
<evidence type="ECO:0000256" key="2">
    <source>
        <dbReference type="ARBA" id="ARBA00007699"/>
    </source>
</evidence>
<evidence type="ECO:0000256" key="7">
    <source>
        <dbReference type="ARBA" id="ARBA00022842"/>
    </source>
</evidence>
<dbReference type="GO" id="GO:0005737">
    <property type="term" value="C:cytoplasm"/>
    <property type="evidence" value="ECO:0007669"/>
    <property type="project" value="UniProtKB-SubCell"/>
</dbReference>
<organism evidence="13 14">
    <name type="scientific">Candidatus Thermoflexus japonica</name>
    <dbReference type="NCBI Taxonomy" id="2035417"/>
    <lineage>
        <taxon>Bacteria</taxon>
        <taxon>Bacillati</taxon>
        <taxon>Chloroflexota</taxon>
        <taxon>Thermoflexia</taxon>
        <taxon>Thermoflexales</taxon>
        <taxon>Thermoflexaceae</taxon>
        <taxon>Thermoflexus</taxon>
    </lineage>
</organism>
<keyword evidence="5 9" id="KW-0547">Nucleotide-binding</keyword>